<accession>A0ABD5R954</accession>
<reference evidence="2 3" key="1">
    <citation type="journal article" date="2019" name="Int. J. Syst. Evol. Microbiol.">
        <title>The Global Catalogue of Microorganisms (GCM) 10K type strain sequencing project: providing services to taxonomists for standard genome sequencing and annotation.</title>
        <authorList>
            <consortium name="The Broad Institute Genomics Platform"/>
            <consortium name="The Broad Institute Genome Sequencing Center for Infectious Disease"/>
            <person name="Wu L."/>
            <person name="Ma J."/>
        </authorList>
    </citation>
    <scope>NUCLEOTIDE SEQUENCE [LARGE SCALE GENOMIC DNA]</scope>
    <source>
        <strain evidence="2 3">CGMCC 1.12237</strain>
    </source>
</reference>
<keyword evidence="3" id="KW-1185">Reference proteome</keyword>
<sequence>MSVDDRSDDGAARADRPGDDETGADADAARRALADRPRPTALRPGDASLTIEFARESGAIRIRRETALGAYTESVDR</sequence>
<comment type="caution">
    <text evidence="2">The sequence shown here is derived from an EMBL/GenBank/DDBJ whole genome shotgun (WGS) entry which is preliminary data.</text>
</comment>
<evidence type="ECO:0000313" key="3">
    <source>
        <dbReference type="Proteomes" id="UP001596201"/>
    </source>
</evidence>
<feature type="compositionally biased region" description="Basic and acidic residues" evidence="1">
    <location>
        <begin position="1"/>
        <end position="19"/>
    </location>
</feature>
<dbReference type="Proteomes" id="UP001596201">
    <property type="component" value="Unassembled WGS sequence"/>
</dbReference>
<feature type="region of interest" description="Disordered" evidence="1">
    <location>
        <begin position="1"/>
        <end position="46"/>
    </location>
</feature>
<evidence type="ECO:0000256" key="1">
    <source>
        <dbReference type="SAM" id="MobiDB-lite"/>
    </source>
</evidence>
<dbReference type="AlphaFoldDB" id="A0ABD5R954"/>
<evidence type="ECO:0000313" key="2">
    <source>
        <dbReference type="EMBL" id="MFC5366386.1"/>
    </source>
</evidence>
<proteinExistence type="predicted"/>
<feature type="compositionally biased region" description="Basic and acidic residues" evidence="1">
    <location>
        <begin position="27"/>
        <end position="38"/>
    </location>
</feature>
<name>A0ABD5R954_9EURY</name>
<gene>
    <name evidence="2" type="ORF">ACFPJ5_05500</name>
</gene>
<dbReference type="EMBL" id="JBHSKX010000001">
    <property type="protein sequence ID" value="MFC5366386.1"/>
    <property type="molecule type" value="Genomic_DNA"/>
</dbReference>
<dbReference type="RefSeq" id="WP_227228264.1">
    <property type="nucleotide sequence ID" value="NZ_JAJCVJ010000001.1"/>
</dbReference>
<protein>
    <submittedName>
        <fullName evidence="2">Uncharacterized protein</fullName>
    </submittedName>
</protein>
<organism evidence="2 3">
    <name type="scientific">Salinirubrum litoreum</name>
    <dbReference type="NCBI Taxonomy" id="1126234"/>
    <lineage>
        <taxon>Archaea</taxon>
        <taxon>Methanobacteriati</taxon>
        <taxon>Methanobacteriota</taxon>
        <taxon>Stenosarchaea group</taxon>
        <taxon>Halobacteria</taxon>
        <taxon>Halobacteriales</taxon>
        <taxon>Haloferacaceae</taxon>
        <taxon>Salinirubrum</taxon>
    </lineage>
</organism>